<evidence type="ECO:0000256" key="10">
    <source>
        <dbReference type="RuleBase" id="RU367150"/>
    </source>
</evidence>
<dbReference type="EMBL" id="JAXCGZ010012205">
    <property type="protein sequence ID" value="KAK7073718.1"/>
    <property type="molecule type" value="Genomic_DNA"/>
</dbReference>
<keyword evidence="14" id="KW-1185">Reference proteome</keyword>
<dbReference type="InterPro" id="IPR045143">
    <property type="entry name" value="Spc25"/>
</dbReference>
<comment type="caution">
    <text evidence="13">The sequence shown here is derived from an EMBL/GenBank/DDBJ whole genome shotgun (WGS) entry which is preliminary data.</text>
</comment>
<evidence type="ECO:0000256" key="1">
    <source>
        <dbReference type="ARBA" id="ARBA00004584"/>
    </source>
</evidence>
<dbReference type="Gene3D" id="3.30.457.50">
    <property type="entry name" value="Chromosome segregation protein Spc25"/>
    <property type="match status" value="1"/>
</dbReference>
<feature type="non-terminal residue" evidence="13">
    <location>
        <position position="1"/>
    </location>
</feature>
<evidence type="ECO:0000259" key="12">
    <source>
        <dbReference type="Pfam" id="PF08234"/>
    </source>
</evidence>
<evidence type="ECO:0000256" key="4">
    <source>
        <dbReference type="ARBA" id="ARBA00022454"/>
    </source>
</evidence>
<dbReference type="GO" id="GO:0051301">
    <property type="term" value="P:cell division"/>
    <property type="evidence" value="ECO:0007669"/>
    <property type="project" value="UniProtKB-UniRule"/>
</dbReference>
<keyword evidence="10" id="KW-0995">Kinetochore</keyword>
<dbReference type="GO" id="GO:0031262">
    <property type="term" value="C:Ndc80 complex"/>
    <property type="evidence" value="ECO:0007669"/>
    <property type="project" value="InterPro"/>
</dbReference>
<keyword evidence="10" id="KW-0539">Nucleus</keyword>
<comment type="subunit">
    <text evidence="10">Component of the NDC80 complex.</text>
</comment>
<evidence type="ECO:0000256" key="5">
    <source>
        <dbReference type="ARBA" id="ARBA00022618"/>
    </source>
</evidence>
<dbReference type="GO" id="GO:0007059">
    <property type="term" value="P:chromosome segregation"/>
    <property type="evidence" value="ECO:0007669"/>
    <property type="project" value="InterPro"/>
</dbReference>
<feature type="domain" description="Chromosome segregation protein Spc25 C-terminal" evidence="12">
    <location>
        <begin position="105"/>
        <end position="173"/>
    </location>
</feature>
<evidence type="ECO:0000256" key="8">
    <source>
        <dbReference type="ARBA" id="ARBA00023306"/>
    </source>
</evidence>
<evidence type="ECO:0000256" key="6">
    <source>
        <dbReference type="ARBA" id="ARBA00022776"/>
    </source>
</evidence>
<proteinExistence type="inferred from homology"/>
<keyword evidence="4 10" id="KW-0158">Chromosome</keyword>
<keyword evidence="5 10" id="KW-0132">Cell division</keyword>
<sequence length="177" mass="21214">EINELRKKIDNIRDNVHSVKTYKDRAAKEKQRIAEEYENLNKIISEKICKRDEARELLTKIQQRLEDRKQQVESEESRQREKIANMEKGMLLYEKHLGLKIQRTRHNTLAFIFTQIKQMDPEKEYVLEITLEGDNCRLTRSEPPLPELQELEDRFNASKNLSACFVHVRKLFQNMEE</sequence>
<comment type="similarity">
    <text evidence="2 10">Belongs to the SPC25 family.</text>
</comment>
<gene>
    <name evidence="13" type="ORF">SK128_014760</name>
</gene>
<feature type="coiled-coil region" evidence="11">
    <location>
        <begin position="19"/>
        <end position="82"/>
    </location>
</feature>
<accession>A0AAN9A3J2</accession>
<protein>
    <recommendedName>
        <fullName evidence="3 10">Kinetochore protein SPC25</fullName>
    </recommendedName>
</protein>
<evidence type="ECO:0000256" key="2">
    <source>
        <dbReference type="ARBA" id="ARBA00006379"/>
    </source>
</evidence>
<dbReference type="Proteomes" id="UP001381693">
    <property type="component" value="Unassembled WGS sequence"/>
</dbReference>
<comment type="function">
    <text evidence="10">Acts as a component of the essential kinetochore-associated NDC80 complex, which is required for chromosome segregation and spindle checkpoint activity.</text>
</comment>
<evidence type="ECO:0000256" key="7">
    <source>
        <dbReference type="ARBA" id="ARBA00023054"/>
    </source>
</evidence>
<dbReference type="InterPro" id="IPR013255">
    <property type="entry name" value="Spc25_C"/>
</dbReference>
<keyword evidence="6 10" id="KW-0498">Mitosis</keyword>
<dbReference type="AlphaFoldDB" id="A0AAN9A3J2"/>
<evidence type="ECO:0000256" key="9">
    <source>
        <dbReference type="ARBA" id="ARBA00023328"/>
    </source>
</evidence>
<dbReference type="PANTHER" id="PTHR14281">
    <property type="entry name" value="KINETOCHORE PROTEIN SPC25-RELATED"/>
    <property type="match status" value="1"/>
</dbReference>
<keyword evidence="9 10" id="KW-0137">Centromere</keyword>
<evidence type="ECO:0000313" key="14">
    <source>
        <dbReference type="Proteomes" id="UP001381693"/>
    </source>
</evidence>
<evidence type="ECO:0000256" key="3">
    <source>
        <dbReference type="ARBA" id="ARBA00013692"/>
    </source>
</evidence>
<reference evidence="13 14" key="1">
    <citation type="submission" date="2023-11" db="EMBL/GenBank/DDBJ databases">
        <title>Halocaridina rubra genome assembly.</title>
        <authorList>
            <person name="Smith C."/>
        </authorList>
    </citation>
    <scope>NUCLEOTIDE SEQUENCE [LARGE SCALE GENOMIC DNA]</scope>
    <source>
        <strain evidence="13">EP-1</strain>
        <tissue evidence="13">Whole</tissue>
    </source>
</reference>
<dbReference type="Pfam" id="PF08234">
    <property type="entry name" value="Spindle_Spc25"/>
    <property type="match status" value="1"/>
</dbReference>
<dbReference type="PANTHER" id="PTHR14281:SF0">
    <property type="entry name" value="KINETOCHORE PROTEIN SPC25"/>
    <property type="match status" value="1"/>
</dbReference>
<dbReference type="GO" id="GO:0005634">
    <property type="term" value="C:nucleus"/>
    <property type="evidence" value="ECO:0007669"/>
    <property type="project" value="UniProtKB-SubCell"/>
</dbReference>
<organism evidence="13 14">
    <name type="scientific">Halocaridina rubra</name>
    <name type="common">Hawaiian red shrimp</name>
    <dbReference type="NCBI Taxonomy" id="373956"/>
    <lineage>
        <taxon>Eukaryota</taxon>
        <taxon>Metazoa</taxon>
        <taxon>Ecdysozoa</taxon>
        <taxon>Arthropoda</taxon>
        <taxon>Crustacea</taxon>
        <taxon>Multicrustacea</taxon>
        <taxon>Malacostraca</taxon>
        <taxon>Eumalacostraca</taxon>
        <taxon>Eucarida</taxon>
        <taxon>Decapoda</taxon>
        <taxon>Pleocyemata</taxon>
        <taxon>Caridea</taxon>
        <taxon>Atyoidea</taxon>
        <taxon>Atyidae</taxon>
        <taxon>Halocaridina</taxon>
    </lineage>
</organism>
<keyword evidence="7 11" id="KW-0175">Coiled coil</keyword>
<comment type="subcellular location">
    <subcellularLocation>
        <location evidence="1">Chromosome</location>
        <location evidence="1">Centromere</location>
    </subcellularLocation>
    <subcellularLocation>
        <location evidence="10">Nucleus</location>
    </subcellularLocation>
    <subcellularLocation>
        <location evidence="10">Chromosome</location>
        <location evidence="10">Centromere</location>
        <location evidence="10">Kinetochore</location>
    </subcellularLocation>
</comment>
<evidence type="ECO:0000256" key="11">
    <source>
        <dbReference type="SAM" id="Coils"/>
    </source>
</evidence>
<evidence type="ECO:0000313" key="13">
    <source>
        <dbReference type="EMBL" id="KAK7073718.1"/>
    </source>
</evidence>
<dbReference type="CDD" id="cd23784">
    <property type="entry name" value="RWD_Spc25"/>
    <property type="match status" value="1"/>
</dbReference>
<keyword evidence="8 10" id="KW-0131">Cell cycle</keyword>
<name>A0AAN9A3J2_HALRR</name>